<dbReference type="Proteomes" id="UP000660262">
    <property type="component" value="Unassembled WGS sequence"/>
</dbReference>
<dbReference type="AlphaFoldDB" id="A0A830HB47"/>
<organism evidence="1 2">
    <name type="scientific">Pycnococcus provasolii</name>
    <dbReference type="NCBI Taxonomy" id="41880"/>
    <lineage>
        <taxon>Eukaryota</taxon>
        <taxon>Viridiplantae</taxon>
        <taxon>Chlorophyta</taxon>
        <taxon>Pseudoscourfieldiophyceae</taxon>
        <taxon>Pseudoscourfieldiales</taxon>
        <taxon>Pycnococcaceae</taxon>
        <taxon>Pycnococcus</taxon>
    </lineage>
</organism>
<comment type="caution">
    <text evidence="1">The sequence shown here is derived from an EMBL/GenBank/DDBJ whole genome shotgun (WGS) entry which is preliminary data.</text>
</comment>
<protein>
    <submittedName>
        <fullName evidence="1">Uncharacterized protein</fullName>
    </submittedName>
</protein>
<proteinExistence type="predicted"/>
<evidence type="ECO:0000313" key="1">
    <source>
        <dbReference type="EMBL" id="GHP03120.1"/>
    </source>
</evidence>
<dbReference type="OrthoDB" id="496606at2759"/>
<dbReference type="EMBL" id="BNJQ01000004">
    <property type="protein sequence ID" value="GHP03120.1"/>
    <property type="molecule type" value="Genomic_DNA"/>
</dbReference>
<keyword evidence="2" id="KW-1185">Reference proteome</keyword>
<sequence>MPRVPRSLVSRTYAPSSCISGSTRQITTRTASCSFAPATRGAPGGAATHASDADLQHSLREFQKKTVATTSALAIACAIAALPANALDIKVAPKGFSEFADQQLEAASVKCQGGMMDCDGDRRDYAKKQMENFSKRGTGEEDTTCKAEEPCTSNLIGAAVQALNGMTPAEKYKNLGFDEEEYADRPNVFK</sequence>
<name>A0A830HB47_9CHLO</name>
<reference evidence="1" key="1">
    <citation type="submission" date="2020-10" db="EMBL/GenBank/DDBJ databases">
        <title>Unveiling of a novel bifunctional photoreceptor, Dualchrome1, isolated from a cosmopolitan green alga.</title>
        <authorList>
            <person name="Suzuki S."/>
            <person name="Kawachi M."/>
        </authorList>
    </citation>
    <scope>NUCLEOTIDE SEQUENCE</scope>
    <source>
        <strain evidence="1">NIES 2893</strain>
    </source>
</reference>
<accession>A0A830HB47</accession>
<gene>
    <name evidence="1" type="ORF">PPROV_000187500</name>
</gene>
<evidence type="ECO:0000313" key="2">
    <source>
        <dbReference type="Proteomes" id="UP000660262"/>
    </source>
</evidence>